<keyword evidence="4 7" id="KW-0812">Transmembrane</keyword>
<keyword evidence="2 7" id="KW-0813">Transport</keyword>
<organism evidence="10 11">
    <name type="scientific">Microlunatus sagamiharensis</name>
    <dbReference type="NCBI Taxonomy" id="546874"/>
    <lineage>
        <taxon>Bacteria</taxon>
        <taxon>Bacillati</taxon>
        <taxon>Actinomycetota</taxon>
        <taxon>Actinomycetes</taxon>
        <taxon>Propionibacteriales</taxon>
        <taxon>Propionibacteriaceae</taxon>
        <taxon>Microlunatus</taxon>
    </lineage>
</organism>
<feature type="transmembrane region" description="Helical" evidence="7">
    <location>
        <begin position="267"/>
        <end position="286"/>
    </location>
</feature>
<evidence type="ECO:0000256" key="4">
    <source>
        <dbReference type="ARBA" id="ARBA00022692"/>
    </source>
</evidence>
<feature type="domain" description="ABC transmembrane type-1" evidence="9">
    <location>
        <begin position="97"/>
        <end position="288"/>
    </location>
</feature>
<proteinExistence type="inferred from homology"/>
<evidence type="ECO:0000313" key="10">
    <source>
        <dbReference type="EMBL" id="SDU93166.1"/>
    </source>
</evidence>
<keyword evidence="3" id="KW-1003">Cell membrane</keyword>
<dbReference type="Pfam" id="PF00528">
    <property type="entry name" value="BPD_transp_1"/>
    <property type="match status" value="1"/>
</dbReference>
<dbReference type="PANTHER" id="PTHR43744:SF8">
    <property type="entry name" value="SN-GLYCEROL-3-PHOSPHATE TRANSPORT SYSTEM PERMEASE PROTEIN UGPE"/>
    <property type="match status" value="1"/>
</dbReference>
<evidence type="ECO:0000256" key="6">
    <source>
        <dbReference type="ARBA" id="ARBA00023136"/>
    </source>
</evidence>
<evidence type="ECO:0000259" key="9">
    <source>
        <dbReference type="PROSITE" id="PS50928"/>
    </source>
</evidence>
<comment type="similarity">
    <text evidence="7">Belongs to the binding-protein-dependent transport system permease family.</text>
</comment>
<dbReference type="Proteomes" id="UP000198825">
    <property type="component" value="Chromosome I"/>
</dbReference>
<sequence length="302" mass="33263">MSATLRPARATSRAAARTTPTSTSRRTGTRRRLPFGKTFATFLLLPLCVLMVFPFVWLLLTSLRPQNTVFSGPFFPESFTGTAYATAWTSIEFPLHFFNSLWITAATVVGVTVFATLSGYAFAKLDFPFKNTLYLLLLTTLMMPGTALIIPLYLELKSLGLLNTQAGLLVLYISGSAPFSMFLMRAFFATLPDELIEAARVDGSSELSIFARVVLPLARPGVATVVIFQFLQTWNEFLMANTVLQDTDKLPLQPVLFTLTGQYSTDWPTLTAGLVLSIIPVVLVYVRMQNQFVAGMTLGAVK</sequence>
<evidence type="ECO:0000256" key="7">
    <source>
        <dbReference type="RuleBase" id="RU363032"/>
    </source>
</evidence>
<dbReference type="GO" id="GO:0005886">
    <property type="term" value="C:plasma membrane"/>
    <property type="evidence" value="ECO:0007669"/>
    <property type="project" value="UniProtKB-SubCell"/>
</dbReference>
<evidence type="ECO:0000313" key="11">
    <source>
        <dbReference type="Proteomes" id="UP000198825"/>
    </source>
</evidence>
<dbReference type="PANTHER" id="PTHR43744">
    <property type="entry name" value="ABC TRANSPORTER PERMEASE PROTEIN MG189-RELATED-RELATED"/>
    <property type="match status" value="1"/>
</dbReference>
<evidence type="ECO:0000256" key="2">
    <source>
        <dbReference type="ARBA" id="ARBA00022448"/>
    </source>
</evidence>
<dbReference type="InterPro" id="IPR000515">
    <property type="entry name" value="MetI-like"/>
</dbReference>
<dbReference type="EMBL" id="LT629799">
    <property type="protein sequence ID" value="SDU93166.1"/>
    <property type="molecule type" value="Genomic_DNA"/>
</dbReference>
<evidence type="ECO:0000256" key="3">
    <source>
        <dbReference type="ARBA" id="ARBA00022475"/>
    </source>
</evidence>
<keyword evidence="11" id="KW-1185">Reference proteome</keyword>
<feature type="transmembrane region" description="Helical" evidence="7">
    <location>
        <begin position="209"/>
        <end position="231"/>
    </location>
</feature>
<dbReference type="SUPFAM" id="SSF161098">
    <property type="entry name" value="MetI-like"/>
    <property type="match status" value="1"/>
</dbReference>
<dbReference type="PROSITE" id="PS50928">
    <property type="entry name" value="ABC_TM1"/>
    <property type="match status" value="1"/>
</dbReference>
<dbReference type="CDD" id="cd06261">
    <property type="entry name" value="TM_PBP2"/>
    <property type="match status" value="1"/>
</dbReference>
<keyword evidence="5 7" id="KW-1133">Transmembrane helix</keyword>
<keyword evidence="6 7" id="KW-0472">Membrane</keyword>
<evidence type="ECO:0000256" key="8">
    <source>
        <dbReference type="SAM" id="MobiDB-lite"/>
    </source>
</evidence>
<feature type="region of interest" description="Disordered" evidence="8">
    <location>
        <begin position="1"/>
        <end position="29"/>
    </location>
</feature>
<feature type="transmembrane region" description="Helical" evidence="7">
    <location>
        <begin position="101"/>
        <end position="122"/>
    </location>
</feature>
<dbReference type="GO" id="GO:0055085">
    <property type="term" value="P:transmembrane transport"/>
    <property type="evidence" value="ECO:0007669"/>
    <property type="project" value="InterPro"/>
</dbReference>
<dbReference type="Gene3D" id="1.10.3720.10">
    <property type="entry name" value="MetI-like"/>
    <property type="match status" value="1"/>
</dbReference>
<dbReference type="STRING" id="546874.SAMN04488544_2163"/>
<evidence type="ECO:0000256" key="5">
    <source>
        <dbReference type="ARBA" id="ARBA00022989"/>
    </source>
</evidence>
<reference evidence="11" key="1">
    <citation type="submission" date="2016-10" db="EMBL/GenBank/DDBJ databases">
        <authorList>
            <person name="Varghese N."/>
            <person name="Submissions S."/>
        </authorList>
    </citation>
    <scope>NUCLEOTIDE SEQUENCE [LARGE SCALE GENOMIC DNA]</scope>
    <source>
        <strain evidence="11">DSM 21743</strain>
    </source>
</reference>
<evidence type="ECO:0000256" key="1">
    <source>
        <dbReference type="ARBA" id="ARBA00004651"/>
    </source>
</evidence>
<dbReference type="OrthoDB" id="61122at2"/>
<feature type="transmembrane region" description="Helical" evidence="7">
    <location>
        <begin position="166"/>
        <end position="188"/>
    </location>
</feature>
<dbReference type="InterPro" id="IPR035906">
    <property type="entry name" value="MetI-like_sf"/>
</dbReference>
<name>A0A1H2ML04_9ACTN</name>
<feature type="transmembrane region" description="Helical" evidence="7">
    <location>
        <begin position="39"/>
        <end position="60"/>
    </location>
</feature>
<comment type="subcellular location">
    <subcellularLocation>
        <location evidence="1 7">Cell membrane</location>
        <topology evidence="1 7">Multi-pass membrane protein</topology>
    </subcellularLocation>
</comment>
<dbReference type="RefSeq" id="WP_091074412.1">
    <property type="nucleotide sequence ID" value="NZ_LT629799.1"/>
</dbReference>
<dbReference type="AlphaFoldDB" id="A0A1H2ML04"/>
<accession>A0A1H2ML04</accession>
<feature type="compositionally biased region" description="Low complexity" evidence="8">
    <location>
        <begin position="1"/>
        <end position="26"/>
    </location>
</feature>
<feature type="transmembrane region" description="Helical" evidence="7">
    <location>
        <begin position="134"/>
        <end position="154"/>
    </location>
</feature>
<protein>
    <submittedName>
        <fullName evidence="10">Carbohydrate ABC transporter membrane protein 2, CUT1 family</fullName>
    </submittedName>
</protein>
<gene>
    <name evidence="10" type="ORF">SAMN04488544_2163</name>
</gene>